<dbReference type="Proteomes" id="UP000887578">
    <property type="component" value="Unplaced"/>
</dbReference>
<dbReference type="AlphaFoldDB" id="A0A914QRR6"/>
<accession>A0A914QRR6</accession>
<organism evidence="1 2">
    <name type="scientific">Panagrolaimus davidi</name>
    <dbReference type="NCBI Taxonomy" id="227884"/>
    <lineage>
        <taxon>Eukaryota</taxon>
        <taxon>Metazoa</taxon>
        <taxon>Ecdysozoa</taxon>
        <taxon>Nematoda</taxon>
        <taxon>Chromadorea</taxon>
        <taxon>Rhabditida</taxon>
        <taxon>Tylenchina</taxon>
        <taxon>Panagrolaimomorpha</taxon>
        <taxon>Panagrolaimoidea</taxon>
        <taxon>Panagrolaimidae</taxon>
        <taxon>Panagrolaimus</taxon>
    </lineage>
</organism>
<sequence length="116" mass="13876">MHIILHVASAIESNYTYRKLQPQFHGETISKIFEHDKFAKLKDIVIDLYEKREPGYQRLATLGYTFTLIDEVKTPMYYVFNHVYKLFIAPLELNRNTLKHICEERPPIKTLQVRFF</sequence>
<name>A0A914QRR6_9BILA</name>
<keyword evidence="1" id="KW-1185">Reference proteome</keyword>
<reference evidence="2" key="1">
    <citation type="submission" date="2022-11" db="UniProtKB">
        <authorList>
            <consortium name="WormBaseParasite"/>
        </authorList>
    </citation>
    <scope>IDENTIFICATION</scope>
</reference>
<evidence type="ECO:0000313" key="1">
    <source>
        <dbReference type="Proteomes" id="UP000887578"/>
    </source>
</evidence>
<dbReference type="WBParaSite" id="PDA_v2.g6428.t1">
    <property type="protein sequence ID" value="PDA_v2.g6428.t1"/>
    <property type="gene ID" value="PDA_v2.g6428"/>
</dbReference>
<evidence type="ECO:0000313" key="2">
    <source>
        <dbReference type="WBParaSite" id="PDA_v2.g6428.t1"/>
    </source>
</evidence>
<proteinExistence type="predicted"/>
<protein>
    <submittedName>
        <fullName evidence="2">Uncharacterized protein</fullName>
    </submittedName>
</protein>